<name>A0ACC0XIU5_9ROSI</name>
<protein>
    <submittedName>
        <fullName evidence="1">Uncharacterized protein</fullName>
    </submittedName>
</protein>
<evidence type="ECO:0000313" key="2">
    <source>
        <dbReference type="Proteomes" id="UP001163603"/>
    </source>
</evidence>
<dbReference type="EMBL" id="CM047747">
    <property type="protein sequence ID" value="KAJ0017263.1"/>
    <property type="molecule type" value="Genomic_DNA"/>
</dbReference>
<evidence type="ECO:0000313" key="1">
    <source>
        <dbReference type="EMBL" id="KAJ0017263.1"/>
    </source>
</evidence>
<accession>A0ACC0XIU5</accession>
<keyword evidence="2" id="KW-1185">Reference proteome</keyword>
<organism evidence="1 2">
    <name type="scientific">Pistacia integerrima</name>
    <dbReference type="NCBI Taxonomy" id="434235"/>
    <lineage>
        <taxon>Eukaryota</taxon>
        <taxon>Viridiplantae</taxon>
        <taxon>Streptophyta</taxon>
        <taxon>Embryophyta</taxon>
        <taxon>Tracheophyta</taxon>
        <taxon>Spermatophyta</taxon>
        <taxon>Magnoliopsida</taxon>
        <taxon>eudicotyledons</taxon>
        <taxon>Gunneridae</taxon>
        <taxon>Pentapetalae</taxon>
        <taxon>rosids</taxon>
        <taxon>malvids</taxon>
        <taxon>Sapindales</taxon>
        <taxon>Anacardiaceae</taxon>
        <taxon>Pistacia</taxon>
    </lineage>
</organism>
<proteinExistence type="predicted"/>
<sequence>MLRFRAYLFDRYTEPQFKPQTLPISLLPLPKSLSHSLPISPTFSRKKTNPQKWWPSLPKKTPPKISKNRHRRRKKSPSKSASAANFISSINKSLYSCKRRLAKLFSKLVRLTTPTRKSKGYKILKTEQKDRPEFEDQVLVPKVLFFGKENVLPPLISPEKKTIFLDLDETLIHSKPDPPPEKFDFIVRPRIDGEIMNFYVAKRPGVDAFLESISKKYELVVFTAGLKEYASLVLDRLDEKRVISHRLYRDSCKQHDGKLVKDLSEMGRDLKKAVIVDDNPNAYIFHPQNAIPMKPYTGDANDKELCKLAKFFERCDCFVDMRDAVKAFHPFQNNFDGEKRYENSEM</sequence>
<reference evidence="2" key="1">
    <citation type="journal article" date="2023" name="G3 (Bethesda)">
        <title>Genome assembly and association tests identify interacting loci associated with vigor, precocity, and sex in interspecific pistachio rootstocks.</title>
        <authorList>
            <person name="Palmer W."/>
            <person name="Jacygrad E."/>
            <person name="Sagayaradj S."/>
            <person name="Cavanaugh K."/>
            <person name="Han R."/>
            <person name="Bertier L."/>
            <person name="Beede B."/>
            <person name="Kafkas S."/>
            <person name="Golino D."/>
            <person name="Preece J."/>
            <person name="Michelmore R."/>
        </authorList>
    </citation>
    <scope>NUCLEOTIDE SEQUENCE [LARGE SCALE GENOMIC DNA]</scope>
</reference>
<gene>
    <name evidence="1" type="ORF">Pint_10322</name>
</gene>
<dbReference type="Proteomes" id="UP001163603">
    <property type="component" value="Chromosome 12"/>
</dbReference>
<comment type="caution">
    <text evidence="1">The sequence shown here is derived from an EMBL/GenBank/DDBJ whole genome shotgun (WGS) entry which is preliminary data.</text>
</comment>